<reference evidence="8 9" key="1">
    <citation type="journal article" date="2017" name="Curr. Biol.">
        <title>Genome architecture and evolution of a unichromosomal asexual nematode.</title>
        <authorList>
            <person name="Fradin H."/>
            <person name="Zegar C."/>
            <person name="Gutwein M."/>
            <person name="Lucas J."/>
            <person name="Kovtun M."/>
            <person name="Corcoran D."/>
            <person name="Baugh L.R."/>
            <person name="Kiontke K."/>
            <person name="Gunsalus K."/>
            <person name="Fitch D.H."/>
            <person name="Piano F."/>
        </authorList>
    </citation>
    <scope>NUCLEOTIDE SEQUENCE [LARGE SCALE GENOMIC DNA]</scope>
    <source>
        <strain evidence="8">PF1309</strain>
    </source>
</reference>
<dbReference type="Proteomes" id="UP000218231">
    <property type="component" value="Unassembled WGS sequence"/>
</dbReference>
<keyword evidence="9" id="KW-1185">Reference proteome</keyword>
<feature type="transmembrane region" description="Helical" evidence="6">
    <location>
        <begin position="79"/>
        <end position="96"/>
    </location>
</feature>
<dbReference type="PANTHER" id="PTHR23294">
    <property type="entry name" value="ET TRANSLATION PRODUCT-RELATED"/>
    <property type="match status" value="1"/>
</dbReference>
<feature type="transmembrane region" description="Helical" evidence="6">
    <location>
        <begin position="171"/>
        <end position="190"/>
    </location>
</feature>
<feature type="transmembrane region" description="Helical" evidence="6">
    <location>
        <begin position="244"/>
        <end position="263"/>
    </location>
</feature>
<comment type="caution">
    <text evidence="8">The sequence shown here is derived from an EMBL/GenBank/DDBJ whole genome shotgun (WGS) entry which is preliminary data.</text>
</comment>
<feature type="transmembrane region" description="Helical" evidence="6">
    <location>
        <begin position="349"/>
        <end position="367"/>
    </location>
</feature>
<dbReference type="InterPro" id="IPR036259">
    <property type="entry name" value="MFS_trans_sf"/>
</dbReference>
<feature type="transmembrane region" description="Helical" evidence="6">
    <location>
        <begin position="283"/>
        <end position="305"/>
    </location>
</feature>
<evidence type="ECO:0000256" key="5">
    <source>
        <dbReference type="ARBA" id="ARBA00023136"/>
    </source>
</evidence>
<dbReference type="Pfam" id="PF05978">
    <property type="entry name" value="UNC-93"/>
    <property type="match status" value="1"/>
</dbReference>
<feature type="transmembrane region" description="Helical" evidence="6">
    <location>
        <begin position="50"/>
        <end position="72"/>
    </location>
</feature>
<dbReference type="EMBL" id="LIAE01008643">
    <property type="protein sequence ID" value="PAV73145.1"/>
    <property type="molecule type" value="Genomic_DNA"/>
</dbReference>
<evidence type="ECO:0000313" key="9">
    <source>
        <dbReference type="Proteomes" id="UP000218231"/>
    </source>
</evidence>
<dbReference type="PANTHER" id="PTHR23294:SF20">
    <property type="entry name" value="UNC93-LIKE PROTEIN MFSD11"/>
    <property type="match status" value="1"/>
</dbReference>
<keyword evidence="4 6" id="KW-1133">Transmembrane helix</keyword>
<feature type="transmembrane region" description="Helical" evidence="6">
    <location>
        <begin position="138"/>
        <end position="159"/>
    </location>
</feature>
<feature type="transmembrane region" description="Helical" evidence="6">
    <location>
        <begin position="317"/>
        <end position="337"/>
    </location>
</feature>
<evidence type="ECO:0008006" key="10">
    <source>
        <dbReference type="Google" id="ProtNLM"/>
    </source>
</evidence>
<feature type="transmembrane region" description="Helical" evidence="6">
    <location>
        <begin position="102"/>
        <end position="126"/>
    </location>
</feature>
<protein>
    <recommendedName>
        <fullName evidence="10">Major facilitator superfamily (MFS) profile domain-containing protein</fullName>
    </recommendedName>
</protein>
<sequence>MNRNLFAIVLVGVAFALIFSANRIQSQIEIFVIRKLAEKEPNSGLVDKSGYYSQIIMYLVCNVSTFFVPPLIKRIGNKWSQVIGSISFVCFMLTFLQLNATLLYAASAFLGIGGAILWIANAAYVVEFSSKDELSRNTAILWGMLQTSFISGGVFLLFVTNKGDITDSYKFLYTIFSCVVGLGVMVLAALPSKPMNKEIDANSNGNISEQIEKAGKAQSDSSKSDISSIREEFLSLFRMMKEPIILILMAVFIYAGFEASFYGSIYTLCVQSTLAISKPHPSIVAYISLGIGFGQICGCFTFGHLVKKIGLDKHKIIIVVILVQFSSYLMCILFIPARSTLSPTTDLGYFYASPFVITLIAFLLGFSDSGWQTQIYTALGEYFPQNSANAFAIFQFMKSNAASAALAFSSLTILPIQLAALTISGFIAAGCFIGCDIKYQRSNL</sequence>
<accession>A0A2A2KGU0</accession>
<feature type="signal peptide" evidence="7">
    <location>
        <begin position="1"/>
        <end position="20"/>
    </location>
</feature>
<feature type="chain" id="PRO_5013285384" description="Major facilitator superfamily (MFS) profile domain-containing protein" evidence="7">
    <location>
        <begin position="21"/>
        <end position="444"/>
    </location>
</feature>
<feature type="transmembrane region" description="Helical" evidence="6">
    <location>
        <begin position="388"/>
        <end position="408"/>
    </location>
</feature>
<keyword evidence="3 6" id="KW-0812">Transmembrane</keyword>
<evidence type="ECO:0000256" key="7">
    <source>
        <dbReference type="SAM" id="SignalP"/>
    </source>
</evidence>
<evidence type="ECO:0000256" key="1">
    <source>
        <dbReference type="ARBA" id="ARBA00004141"/>
    </source>
</evidence>
<keyword evidence="7" id="KW-0732">Signal</keyword>
<evidence type="ECO:0000256" key="2">
    <source>
        <dbReference type="ARBA" id="ARBA00009172"/>
    </source>
</evidence>
<feature type="transmembrane region" description="Helical" evidence="6">
    <location>
        <begin position="414"/>
        <end position="435"/>
    </location>
</feature>
<dbReference type="InterPro" id="IPR010291">
    <property type="entry name" value="Ion_channel_UNC-93"/>
</dbReference>
<comment type="subcellular location">
    <subcellularLocation>
        <location evidence="1">Membrane</location>
        <topology evidence="1">Multi-pass membrane protein</topology>
    </subcellularLocation>
</comment>
<evidence type="ECO:0000256" key="3">
    <source>
        <dbReference type="ARBA" id="ARBA00022692"/>
    </source>
</evidence>
<evidence type="ECO:0000313" key="8">
    <source>
        <dbReference type="EMBL" id="PAV73145.1"/>
    </source>
</evidence>
<dbReference type="OrthoDB" id="196103at2759"/>
<dbReference type="Gene3D" id="1.20.1250.20">
    <property type="entry name" value="MFS general substrate transporter like domains"/>
    <property type="match status" value="1"/>
</dbReference>
<dbReference type="STRING" id="2018661.A0A2A2KGU0"/>
<keyword evidence="5 6" id="KW-0472">Membrane</keyword>
<dbReference type="InterPro" id="IPR051617">
    <property type="entry name" value="UNC-93-like_regulator"/>
</dbReference>
<dbReference type="AlphaFoldDB" id="A0A2A2KGU0"/>
<organism evidence="8 9">
    <name type="scientific">Diploscapter pachys</name>
    <dbReference type="NCBI Taxonomy" id="2018661"/>
    <lineage>
        <taxon>Eukaryota</taxon>
        <taxon>Metazoa</taxon>
        <taxon>Ecdysozoa</taxon>
        <taxon>Nematoda</taxon>
        <taxon>Chromadorea</taxon>
        <taxon>Rhabditida</taxon>
        <taxon>Rhabditina</taxon>
        <taxon>Rhabditomorpha</taxon>
        <taxon>Rhabditoidea</taxon>
        <taxon>Rhabditidae</taxon>
        <taxon>Diploscapter</taxon>
    </lineage>
</organism>
<dbReference type="SUPFAM" id="SSF103473">
    <property type="entry name" value="MFS general substrate transporter"/>
    <property type="match status" value="1"/>
</dbReference>
<comment type="similarity">
    <text evidence="2">Belongs to the unc-93 family.</text>
</comment>
<name>A0A2A2KGU0_9BILA</name>
<proteinExistence type="inferred from homology"/>
<evidence type="ECO:0000256" key="6">
    <source>
        <dbReference type="SAM" id="Phobius"/>
    </source>
</evidence>
<gene>
    <name evidence="8" type="ORF">WR25_08360</name>
</gene>
<dbReference type="GO" id="GO:0016020">
    <property type="term" value="C:membrane"/>
    <property type="evidence" value="ECO:0007669"/>
    <property type="project" value="UniProtKB-SubCell"/>
</dbReference>
<evidence type="ECO:0000256" key="4">
    <source>
        <dbReference type="ARBA" id="ARBA00022989"/>
    </source>
</evidence>